<dbReference type="SUPFAM" id="SSF53649">
    <property type="entry name" value="Alkaline phosphatase-like"/>
    <property type="match status" value="1"/>
</dbReference>
<feature type="transmembrane region" description="Helical" evidence="8">
    <location>
        <begin position="43"/>
        <end position="68"/>
    </location>
</feature>
<dbReference type="PANTHER" id="PTHR30443">
    <property type="entry name" value="INNER MEMBRANE PROTEIN"/>
    <property type="match status" value="1"/>
</dbReference>
<dbReference type="InterPro" id="IPR017850">
    <property type="entry name" value="Alkaline_phosphatase_core_sf"/>
</dbReference>
<feature type="transmembrane region" description="Helical" evidence="8">
    <location>
        <begin position="155"/>
        <end position="174"/>
    </location>
</feature>
<keyword evidence="7 8" id="KW-0472">Membrane</keyword>
<organism evidence="11 12">
    <name type="scientific">Colwellia demingiae</name>
    <dbReference type="NCBI Taxonomy" id="89401"/>
    <lineage>
        <taxon>Bacteria</taxon>
        <taxon>Pseudomonadati</taxon>
        <taxon>Pseudomonadota</taxon>
        <taxon>Gammaproteobacteria</taxon>
        <taxon>Alteromonadales</taxon>
        <taxon>Colwelliaceae</taxon>
        <taxon>Colwellia</taxon>
    </lineage>
</organism>
<comment type="caution">
    <text evidence="11">The sequence shown here is derived from an EMBL/GenBank/DDBJ whole genome shotgun (WGS) entry which is preliminary data.</text>
</comment>
<keyword evidence="6 8" id="KW-1133">Transmembrane helix</keyword>
<dbReference type="GO" id="GO:0009244">
    <property type="term" value="P:lipopolysaccharide core region biosynthetic process"/>
    <property type="evidence" value="ECO:0007669"/>
    <property type="project" value="TreeGrafter"/>
</dbReference>
<keyword evidence="5 8" id="KW-0812">Transmembrane</keyword>
<feature type="domain" description="Sulfatase N-terminal" evidence="9">
    <location>
        <begin position="230"/>
        <end position="513"/>
    </location>
</feature>
<dbReference type="GO" id="GO:0005886">
    <property type="term" value="C:plasma membrane"/>
    <property type="evidence" value="ECO:0007669"/>
    <property type="project" value="UniProtKB-SubCell"/>
</dbReference>
<evidence type="ECO:0000313" key="11">
    <source>
        <dbReference type="EMBL" id="TWX71683.1"/>
    </source>
</evidence>
<evidence type="ECO:0000256" key="7">
    <source>
        <dbReference type="ARBA" id="ARBA00023136"/>
    </source>
</evidence>
<dbReference type="AlphaFoldDB" id="A0A5C6QSP2"/>
<evidence type="ECO:0000256" key="2">
    <source>
        <dbReference type="ARBA" id="ARBA00022475"/>
    </source>
</evidence>
<evidence type="ECO:0000313" key="12">
    <source>
        <dbReference type="Proteomes" id="UP000321822"/>
    </source>
</evidence>
<dbReference type="OrthoDB" id="9786870at2"/>
<keyword evidence="12" id="KW-1185">Reference proteome</keyword>
<name>A0A5C6QSP2_9GAMM</name>
<keyword evidence="2" id="KW-1003">Cell membrane</keyword>
<dbReference type="InterPro" id="IPR000917">
    <property type="entry name" value="Sulfatase_N"/>
</dbReference>
<dbReference type="Pfam" id="PF00884">
    <property type="entry name" value="Sulfatase"/>
    <property type="match status" value="1"/>
</dbReference>
<evidence type="ECO:0000256" key="8">
    <source>
        <dbReference type="SAM" id="Phobius"/>
    </source>
</evidence>
<protein>
    <submittedName>
        <fullName evidence="11">Phosphoethanolamine--lipid A transferase</fullName>
    </submittedName>
</protein>
<dbReference type="InterPro" id="IPR058130">
    <property type="entry name" value="PEA_transf_C"/>
</dbReference>
<evidence type="ECO:0000259" key="9">
    <source>
        <dbReference type="Pfam" id="PF00884"/>
    </source>
</evidence>
<feature type="domain" description="Phosphoethanolamine transferase N-terminal" evidence="10">
    <location>
        <begin position="55"/>
        <end position="202"/>
    </location>
</feature>
<feature type="transmembrane region" description="Helical" evidence="8">
    <location>
        <begin position="12"/>
        <end position="31"/>
    </location>
</feature>
<dbReference type="RefSeq" id="WP_146781855.1">
    <property type="nucleotide sequence ID" value="NZ_VOLT01000001.1"/>
</dbReference>
<dbReference type="NCBIfam" id="NF028537">
    <property type="entry name" value="P_eth_NH2_trans"/>
    <property type="match status" value="1"/>
</dbReference>
<reference evidence="11 12" key="1">
    <citation type="submission" date="2019-07" db="EMBL/GenBank/DDBJ databases">
        <title>Genomes of sea-ice associated Colwellia species.</title>
        <authorList>
            <person name="Bowman J.P."/>
        </authorList>
    </citation>
    <scope>NUCLEOTIDE SEQUENCE [LARGE SCALE GENOMIC DNA]</scope>
    <source>
        <strain evidence="11 12">ACAM 459</strain>
    </source>
</reference>
<evidence type="ECO:0000256" key="1">
    <source>
        <dbReference type="ARBA" id="ARBA00004429"/>
    </source>
</evidence>
<dbReference type="EMBL" id="VOLT01000001">
    <property type="protein sequence ID" value="TWX71683.1"/>
    <property type="molecule type" value="Genomic_DNA"/>
</dbReference>
<dbReference type="Pfam" id="PF08019">
    <property type="entry name" value="EptA_B_N"/>
    <property type="match status" value="1"/>
</dbReference>
<evidence type="ECO:0000256" key="5">
    <source>
        <dbReference type="ARBA" id="ARBA00022692"/>
    </source>
</evidence>
<dbReference type="PANTHER" id="PTHR30443:SF0">
    <property type="entry name" value="PHOSPHOETHANOLAMINE TRANSFERASE EPTA"/>
    <property type="match status" value="1"/>
</dbReference>
<dbReference type="InterPro" id="IPR012549">
    <property type="entry name" value="EptA-like_N"/>
</dbReference>
<comment type="subcellular location">
    <subcellularLocation>
        <location evidence="1">Cell inner membrane</location>
        <topology evidence="1">Multi-pass membrane protein</topology>
    </subcellularLocation>
</comment>
<dbReference type="Proteomes" id="UP000321822">
    <property type="component" value="Unassembled WGS sequence"/>
</dbReference>
<gene>
    <name evidence="11" type="ORF">ESZ36_00135</name>
</gene>
<dbReference type="GO" id="GO:0016776">
    <property type="term" value="F:phosphotransferase activity, phosphate group as acceptor"/>
    <property type="evidence" value="ECO:0007669"/>
    <property type="project" value="TreeGrafter"/>
</dbReference>
<dbReference type="InterPro" id="IPR040423">
    <property type="entry name" value="PEA_transferase"/>
</dbReference>
<dbReference type="CDD" id="cd16017">
    <property type="entry name" value="LptA"/>
    <property type="match status" value="1"/>
</dbReference>
<accession>A0A5C6QSP2</accession>
<feature type="transmembrane region" description="Helical" evidence="8">
    <location>
        <begin position="116"/>
        <end position="135"/>
    </location>
</feature>
<evidence type="ECO:0000256" key="6">
    <source>
        <dbReference type="ARBA" id="ARBA00022989"/>
    </source>
</evidence>
<evidence type="ECO:0000256" key="4">
    <source>
        <dbReference type="ARBA" id="ARBA00022679"/>
    </source>
</evidence>
<keyword evidence="4 11" id="KW-0808">Transferase</keyword>
<evidence type="ECO:0000259" key="10">
    <source>
        <dbReference type="Pfam" id="PF08019"/>
    </source>
</evidence>
<keyword evidence="3" id="KW-0997">Cell inner membrane</keyword>
<sequence>MTTLPTIKLKFHFLVIFITLFIFFLGNSSFLEQVSFVYPVNDNLGFLIALSIVAIFVIVILATLLSLIMPTKVALAILLFVSASAGYFVDSFGVIIDDVMVQSLFETNTDEAFDLFSVTMFIRIFLCFLLPSLFLYFIELPQQPLKATIIQKSKLLFFSMVCISLMLATFSSHFTTFFREHKPLRYYLNPIYPVYSFGFFINSHFKSEDLSELTTYDFTKKTTNRIKDKLVIVVVGETVRATNFQLNQYQRATTPLLSKRDDIINYSNYSSCGTSTAISVPCMFSFDGKDNFDVSEAKNKENALDILAKANVNVLWRDNNSSSKGVADRVNYQDFKSNKANTVCDIECRDIGMLAGLDTYLAENTGDTVIVLHQMGNHGPAYYKRYPKQFEVFQPACQTNELSQCSQQEIINAYDNAIVYTDFFLNETIKFLEKNNPTYDTTMLYVSDHGESLGENGVYLHGLPYFIAPKNQTHVPMVAWFGVDSSLSRDMSNDFSQQALTHDSLSYSLIDLFDISLANSSSPYPLLFPKKETLLASESTSHSTEVE</sequence>
<dbReference type="Gene3D" id="3.40.720.10">
    <property type="entry name" value="Alkaline Phosphatase, subunit A"/>
    <property type="match status" value="1"/>
</dbReference>
<proteinExistence type="predicted"/>
<feature type="transmembrane region" description="Helical" evidence="8">
    <location>
        <begin position="75"/>
        <end position="96"/>
    </location>
</feature>
<evidence type="ECO:0000256" key="3">
    <source>
        <dbReference type="ARBA" id="ARBA00022519"/>
    </source>
</evidence>